<feature type="compositionally biased region" description="Basic residues" evidence="1">
    <location>
        <begin position="63"/>
        <end position="82"/>
    </location>
</feature>
<protein>
    <submittedName>
        <fullName evidence="2">Uncharacterized protein</fullName>
    </submittedName>
</protein>
<feature type="non-terminal residue" evidence="2">
    <location>
        <position position="1"/>
    </location>
</feature>
<organism evidence="2">
    <name type="scientific">uncultured Mycobacteriales bacterium</name>
    <dbReference type="NCBI Taxonomy" id="581187"/>
    <lineage>
        <taxon>Bacteria</taxon>
        <taxon>Bacillati</taxon>
        <taxon>Actinomycetota</taxon>
        <taxon>Actinomycetes</taxon>
        <taxon>Mycobacteriales</taxon>
        <taxon>environmental samples</taxon>
    </lineage>
</organism>
<reference evidence="2" key="1">
    <citation type="submission" date="2020-02" db="EMBL/GenBank/DDBJ databases">
        <authorList>
            <person name="Meier V. D."/>
        </authorList>
    </citation>
    <scope>NUCLEOTIDE SEQUENCE</scope>
    <source>
        <strain evidence="2">AVDCRST_MAG41</strain>
    </source>
</reference>
<dbReference type="EMBL" id="CADCTP010000020">
    <property type="protein sequence ID" value="CAA9215798.1"/>
    <property type="molecule type" value="Genomic_DNA"/>
</dbReference>
<feature type="non-terminal residue" evidence="2">
    <location>
        <position position="95"/>
    </location>
</feature>
<gene>
    <name evidence="2" type="ORF">AVDCRST_MAG41-213</name>
</gene>
<proteinExistence type="predicted"/>
<evidence type="ECO:0000313" key="2">
    <source>
        <dbReference type="EMBL" id="CAA9215798.1"/>
    </source>
</evidence>
<accession>A0A6J4H9E5</accession>
<feature type="region of interest" description="Disordered" evidence="1">
    <location>
        <begin position="51"/>
        <end position="95"/>
    </location>
</feature>
<sequence length="95" mass="9936">AAHSGRLLRARRRSGIPCAGCPALRGGAGLLLRRPARPRPGCGAVVLDDRRRPARPAATGVRPRARHRRPGPAAAAHRRPHRAGLAGPRSGAGLM</sequence>
<name>A0A6J4H9E5_9ACTN</name>
<dbReference type="AlphaFoldDB" id="A0A6J4H9E5"/>
<evidence type="ECO:0000256" key="1">
    <source>
        <dbReference type="SAM" id="MobiDB-lite"/>
    </source>
</evidence>